<proteinExistence type="predicted"/>
<evidence type="ECO:0000313" key="2">
    <source>
        <dbReference type="EMBL" id="MDT7013493.1"/>
    </source>
</evidence>
<feature type="compositionally biased region" description="Acidic residues" evidence="1">
    <location>
        <begin position="15"/>
        <end position="28"/>
    </location>
</feature>
<protein>
    <submittedName>
        <fullName evidence="2">Uncharacterized protein</fullName>
    </submittedName>
</protein>
<reference evidence="2" key="1">
    <citation type="submission" date="2023-08" db="EMBL/GenBank/DDBJ databases">
        <authorList>
            <person name="Page C.A."/>
            <person name="Perez-Diaz I.M."/>
        </authorList>
    </citation>
    <scope>NUCLEOTIDE SEQUENCE</scope>
    <source>
        <strain evidence="2">3.8.38</strain>
    </source>
</reference>
<comment type="caution">
    <text evidence="2">The sequence shown here is derived from an EMBL/GenBank/DDBJ whole genome shotgun (WGS) entry which is preliminary data.</text>
</comment>
<evidence type="ECO:0000313" key="3">
    <source>
        <dbReference type="Proteomes" id="UP001254075"/>
    </source>
</evidence>
<sequence>MEAEALATKSLIDASEAEVSETETDCEAFSDAKLASESEIWESGS</sequence>
<dbReference type="Proteomes" id="UP001254075">
    <property type="component" value="Unassembled WGS sequence"/>
</dbReference>
<dbReference type="EMBL" id="JAVLAM010000001">
    <property type="protein sequence ID" value="MDT7013493.1"/>
    <property type="molecule type" value="Genomic_DNA"/>
</dbReference>
<dbReference type="AlphaFoldDB" id="A0AAW8W431"/>
<gene>
    <name evidence="2" type="ORF">RI532_03515</name>
</gene>
<evidence type="ECO:0000256" key="1">
    <source>
        <dbReference type="SAM" id="MobiDB-lite"/>
    </source>
</evidence>
<accession>A0AAW8W431</accession>
<organism evidence="2 3">
    <name type="scientific">Levilactobacillus namurensis</name>
    <dbReference type="NCBI Taxonomy" id="380393"/>
    <lineage>
        <taxon>Bacteria</taxon>
        <taxon>Bacillati</taxon>
        <taxon>Bacillota</taxon>
        <taxon>Bacilli</taxon>
        <taxon>Lactobacillales</taxon>
        <taxon>Lactobacillaceae</taxon>
        <taxon>Levilactobacillus</taxon>
    </lineage>
</organism>
<name>A0AAW8W431_9LACO</name>
<feature type="region of interest" description="Disordered" evidence="1">
    <location>
        <begin position="1"/>
        <end position="45"/>
    </location>
</feature>